<reference evidence="1" key="1">
    <citation type="submission" date="2018-05" db="EMBL/GenBank/DDBJ databases">
        <title>Draft genome of Mucuna pruriens seed.</title>
        <authorList>
            <person name="Nnadi N.E."/>
            <person name="Vos R."/>
            <person name="Hasami M.H."/>
            <person name="Devisetty U.K."/>
            <person name="Aguiy J.C."/>
        </authorList>
    </citation>
    <scope>NUCLEOTIDE SEQUENCE [LARGE SCALE GENOMIC DNA]</scope>
    <source>
        <strain evidence="1">JCA_2017</strain>
    </source>
</reference>
<proteinExistence type="predicted"/>
<accession>A0A371GXQ4</accession>
<dbReference type="Proteomes" id="UP000257109">
    <property type="component" value="Unassembled WGS sequence"/>
</dbReference>
<evidence type="ECO:0000313" key="2">
    <source>
        <dbReference type="Proteomes" id="UP000257109"/>
    </source>
</evidence>
<dbReference type="EMBL" id="QJKJ01004180">
    <property type="protein sequence ID" value="RDX95236.1"/>
    <property type="molecule type" value="Genomic_DNA"/>
</dbReference>
<gene>
    <name evidence="1" type="ORF">CR513_22272</name>
</gene>
<dbReference type="AlphaFoldDB" id="A0A371GXQ4"/>
<feature type="non-terminal residue" evidence="1">
    <location>
        <position position="1"/>
    </location>
</feature>
<evidence type="ECO:0000313" key="1">
    <source>
        <dbReference type="EMBL" id="RDX95236.1"/>
    </source>
</evidence>
<organism evidence="1 2">
    <name type="scientific">Mucuna pruriens</name>
    <name type="common">Velvet bean</name>
    <name type="synonym">Dolichos pruriens</name>
    <dbReference type="NCBI Taxonomy" id="157652"/>
    <lineage>
        <taxon>Eukaryota</taxon>
        <taxon>Viridiplantae</taxon>
        <taxon>Streptophyta</taxon>
        <taxon>Embryophyta</taxon>
        <taxon>Tracheophyta</taxon>
        <taxon>Spermatophyta</taxon>
        <taxon>Magnoliopsida</taxon>
        <taxon>eudicotyledons</taxon>
        <taxon>Gunneridae</taxon>
        <taxon>Pentapetalae</taxon>
        <taxon>rosids</taxon>
        <taxon>fabids</taxon>
        <taxon>Fabales</taxon>
        <taxon>Fabaceae</taxon>
        <taxon>Papilionoideae</taxon>
        <taxon>50 kb inversion clade</taxon>
        <taxon>NPAAA clade</taxon>
        <taxon>indigoferoid/millettioid clade</taxon>
        <taxon>Phaseoleae</taxon>
        <taxon>Mucuna</taxon>
    </lineage>
</organism>
<keyword evidence="2" id="KW-1185">Reference proteome</keyword>
<sequence length="103" mass="12105">MYGVVTLFIEIGIKAHPLGIELILSKAQWKTKGMLSIENCYSKRMIAFFDATHIDMWDVVENRDHIPLHDDGTNIPRFLWNNEKKLRYFLNSKARNFMVYALT</sequence>
<name>A0A371GXQ4_MUCPR</name>
<protein>
    <submittedName>
        <fullName evidence="1">Uncharacterized protein</fullName>
    </submittedName>
</protein>
<comment type="caution">
    <text evidence="1">The sequence shown here is derived from an EMBL/GenBank/DDBJ whole genome shotgun (WGS) entry which is preliminary data.</text>
</comment>